<evidence type="ECO:0000313" key="5">
    <source>
        <dbReference type="EMBL" id="MFC1800392.1"/>
    </source>
</evidence>
<evidence type="ECO:0000259" key="4">
    <source>
        <dbReference type="Pfam" id="PF00849"/>
    </source>
</evidence>
<dbReference type="Pfam" id="PF00849">
    <property type="entry name" value="PseudoU_synth_2"/>
    <property type="match status" value="1"/>
</dbReference>
<dbReference type="EC" id="5.4.99.-" evidence="3"/>
<proteinExistence type="inferred from homology"/>
<dbReference type="InterPro" id="IPR050343">
    <property type="entry name" value="RsuA_PseudoU_synthase"/>
</dbReference>
<comment type="caution">
    <text evidence="5">The sequence shown here is derived from an EMBL/GenBank/DDBJ whole genome shotgun (WGS) entry which is preliminary data.</text>
</comment>
<dbReference type="Gene3D" id="3.30.70.580">
    <property type="entry name" value="Pseudouridine synthase I, catalytic domain, N-terminal subdomain"/>
    <property type="match status" value="1"/>
</dbReference>
<accession>A0ABV6YR27</accession>
<evidence type="ECO:0000256" key="3">
    <source>
        <dbReference type="RuleBase" id="RU003887"/>
    </source>
</evidence>
<dbReference type="InterPro" id="IPR018496">
    <property type="entry name" value="PsdUridine_synth_RsuA/RluB_CS"/>
</dbReference>
<dbReference type="Proteomes" id="UP001594288">
    <property type="component" value="Unassembled WGS sequence"/>
</dbReference>
<feature type="domain" description="Pseudouridine synthase RsuA/RluA-like" evidence="4">
    <location>
        <begin position="12"/>
        <end position="113"/>
    </location>
</feature>
<dbReference type="InterPro" id="IPR042092">
    <property type="entry name" value="PsdUridine_s_RsuA/RluB/E/F_cat"/>
</dbReference>
<evidence type="ECO:0000313" key="6">
    <source>
        <dbReference type="Proteomes" id="UP001594288"/>
    </source>
</evidence>
<protein>
    <recommendedName>
        <fullName evidence="3">Pseudouridine synthase</fullName>
        <ecNumber evidence="3">5.4.99.-</ecNumber>
    </recommendedName>
</protein>
<dbReference type="NCBIfam" id="TIGR00093">
    <property type="entry name" value="pseudouridine synthase"/>
    <property type="match status" value="1"/>
</dbReference>
<dbReference type="InterPro" id="IPR006145">
    <property type="entry name" value="PsdUridine_synth_RsuA/RluA"/>
</dbReference>
<organism evidence="5 6">
    <name type="scientific">Eiseniibacteriota bacterium</name>
    <dbReference type="NCBI Taxonomy" id="2212470"/>
    <lineage>
        <taxon>Bacteria</taxon>
        <taxon>Candidatus Eiseniibacteriota</taxon>
    </lineage>
</organism>
<dbReference type="SUPFAM" id="SSF55120">
    <property type="entry name" value="Pseudouridine synthase"/>
    <property type="match status" value="1"/>
</dbReference>
<dbReference type="InterPro" id="IPR000748">
    <property type="entry name" value="PsdUridine_synth_RsuA/RluB/E/F"/>
</dbReference>
<dbReference type="EMBL" id="JBHPEI010000145">
    <property type="protein sequence ID" value="MFC1800392.1"/>
    <property type="molecule type" value="Genomic_DNA"/>
</dbReference>
<dbReference type="PANTHER" id="PTHR47683">
    <property type="entry name" value="PSEUDOURIDINE SYNTHASE FAMILY PROTEIN-RELATED"/>
    <property type="match status" value="1"/>
</dbReference>
<sequence length="167" mass="18955">RRTFYDAIEGLPEGLFSVGRLDMDSEGLLLLTNDGKLGFRLSHPRHEIEKVYHVGLDKHAGDNLIASLKGGIELEDGPARAREARILKGGDNPTLELTLTEGRKREIRRMMAACGFGTWWLRRVSLGTLKLGDLKPGAWRHLERDEVRGLRRLVEEAYINKVKENRE</sequence>
<dbReference type="PROSITE" id="PS01149">
    <property type="entry name" value="PSI_RSU"/>
    <property type="match status" value="1"/>
</dbReference>
<name>A0ABV6YR27_UNCEI</name>
<reference evidence="5 6" key="1">
    <citation type="submission" date="2024-09" db="EMBL/GenBank/DDBJ databases">
        <authorList>
            <person name="D'Angelo T."/>
        </authorList>
    </citation>
    <scope>NUCLEOTIDE SEQUENCE [LARGE SCALE GENOMIC DNA]</scope>
    <source>
        <strain evidence="5">SAG AM-311-F02</strain>
    </source>
</reference>
<dbReference type="GO" id="GO:0016853">
    <property type="term" value="F:isomerase activity"/>
    <property type="evidence" value="ECO:0007669"/>
    <property type="project" value="UniProtKB-KW"/>
</dbReference>
<keyword evidence="2 3" id="KW-0413">Isomerase</keyword>
<dbReference type="InterPro" id="IPR020094">
    <property type="entry name" value="TruA/RsuA/RluB/E/F_N"/>
</dbReference>
<comment type="similarity">
    <text evidence="1 3">Belongs to the pseudouridine synthase RsuA family.</text>
</comment>
<keyword evidence="6" id="KW-1185">Reference proteome</keyword>
<dbReference type="PANTHER" id="PTHR47683:SF2">
    <property type="entry name" value="RNA-BINDING S4 DOMAIN-CONTAINING PROTEIN"/>
    <property type="match status" value="1"/>
</dbReference>
<gene>
    <name evidence="5" type="ORF">ACFL2Z_05770</name>
</gene>
<evidence type="ECO:0000256" key="1">
    <source>
        <dbReference type="ARBA" id="ARBA00008348"/>
    </source>
</evidence>
<feature type="non-terminal residue" evidence="5">
    <location>
        <position position="1"/>
    </location>
</feature>
<evidence type="ECO:0000256" key="2">
    <source>
        <dbReference type="ARBA" id="ARBA00023235"/>
    </source>
</evidence>
<dbReference type="Gene3D" id="3.30.70.1560">
    <property type="entry name" value="Alpha-L RNA-binding motif"/>
    <property type="match status" value="1"/>
</dbReference>
<dbReference type="InterPro" id="IPR020103">
    <property type="entry name" value="PsdUridine_synth_cat_dom_sf"/>
</dbReference>